<reference evidence="3" key="1">
    <citation type="submission" date="2021-06" db="EMBL/GenBank/DDBJ databases">
        <authorList>
            <person name="Kallberg Y."/>
            <person name="Tangrot J."/>
            <person name="Rosling A."/>
        </authorList>
    </citation>
    <scope>NUCLEOTIDE SEQUENCE</scope>
    <source>
        <strain evidence="3">AZ414A</strain>
    </source>
</reference>
<feature type="compositionally biased region" description="Polar residues" evidence="1">
    <location>
        <begin position="752"/>
        <end position="764"/>
    </location>
</feature>
<accession>A0A9N8Z6M6</accession>
<name>A0A9N8Z6M6_9GLOM</name>
<evidence type="ECO:0000256" key="1">
    <source>
        <dbReference type="SAM" id="MobiDB-lite"/>
    </source>
</evidence>
<feature type="compositionally biased region" description="Low complexity" evidence="1">
    <location>
        <begin position="385"/>
        <end position="394"/>
    </location>
</feature>
<feature type="compositionally biased region" description="Basic and acidic residues" evidence="1">
    <location>
        <begin position="364"/>
        <end position="373"/>
    </location>
</feature>
<comment type="caution">
    <text evidence="3">The sequence shown here is derived from an EMBL/GenBank/DDBJ whole genome shotgun (WGS) entry which is preliminary data.</text>
</comment>
<evidence type="ECO:0000313" key="3">
    <source>
        <dbReference type="EMBL" id="CAG8469271.1"/>
    </source>
</evidence>
<dbReference type="OrthoDB" id="2405215at2759"/>
<dbReference type="AlphaFoldDB" id="A0A9N8Z6M6"/>
<proteinExistence type="predicted"/>
<feature type="transmembrane region" description="Helical" evidence="2">
    <location>
        <begin position="230"/>
        <end position="253"/>
    </location>
</feature>
<organism evidence="3 4">
    <name type="scientific">Diversispora eburnea</name>
    <dbReference type="NCBI Taxonomy" id="1213867"/>
    <lineage>
        <taxon>Eukaryota</taxon>
        <taxon>Fungi</taxon>
        <taxon>Fungi incertae sedis</taxon>
        <taxon>Mucoromycota</taxon>
        <taxon>Glomeromycotina</taxon>
        <taxon>Glomeromycetes</taxon>
        <taxon>Diversisporales</taxon>
        <taxon>Diversisporaceae</taxon>
        <taxon>Diversispora</taxon>
    </lineage>
</organism>
<protein>
    <submittedName>
        <fullName evidence="3">9679_t:CDS:1</fullName>
    </submittedName>
</protein>
<feature type="compositionally biased region" description="Basic residues" evidence="1">
    <location>
        <begin position="374"/>
        <end position="384"/>
    </location>
</feature>
<keyword evidence="2" id="KW-0472">Membrane</keyword>
<dbReference type="EMBL" id="CAJVPK010000185">
    <property type="protein sequence ID" value="CAG8469271.1"/>
    <property type="molecule type" value="Genomic_DNA"/>
</dbReference>
<keyword evidence="4" id="KW-1185">Reference proteome</keyword>
<sequence length="808" mass="92956">MTFNNKSSFALVCRSFINDSFSSNNTTTPSHLSSQISSSSFPPSQCSCLLYHLIRIKKQGFWLPKRIDRGYVRPRPQHIIHSILLLADAYPNIISAEIGNILPRTFGASISVMYPLSIAYSTSSFEINPTPTQTTNNDSSLSRQTSSFSSIFSNRQSVLIDIFFFFLFISPFIIFITFSILTGYYADNGVWFKLIKVVVGGINLLRLRYNDDERNREVYLKMEQLKRGRNDLSLPLMAQLIIALIQLPVLTIYGLDYRIINIVQWIMIYNILITSPTQNFSKKKHALITNNQHHFSLQLDRNNSPTCFDNELEEEKHYPLEDSSFDERSKMHLMNEQHIMRINTDTEPIEQLNHSLSLYSNKRYSNDSDSESKHNKHHHNKSQSKSKLQMQQQNQKDKRASDIISISDQNDIQERKYNYYFDSEGYVRRNWEFEGNYSEVQKIEKKEEYIEEKIRKIESMNTFKRVQQLIYNTKIINTEDSQIISNLSSPLSPTSTILSPTFPKILSPITTDISFPESLNLSTPTPTPTLSTATISSFPNFSSSIPKQNKFSSFVNNLKSPKYFRRQSDSTILILYYDEPEYIYDFNSSEDNIDNIKNSIEETIENDDKRFSIMSDTPTLTNTSTNHNFGGGKKNLGHRHSVSIGSIIKRNGSNNFRLFSGGGFGKSFIKQSKSVTNETNETNIDEIIDITSSNTSTSKSDYLSRPRPSYHIHQRSLSSGDILINENMPNYHRRRSETMTASTSTMPIIFNSLTHPSQNSANNKNVDETRNDNRNDDKVEGVPSNLRKEWLLKKPTRAIIRPQRTESF</sequence>
<feature type="region of interest" description="Disordered" evidence="1">
    <location>
        <begin position="361"/>
        <end position="407"/>
    </location>
</feature>
<feature type="compositionally biased region" description="Basic and acidic residues" evidence="1">
    <location>
        <begin position="765"/>
        <end position="782"/>
    </location>
</feature>
<keyword evidence="2" id="KW-0812">Transmembrane</keyword>
<gene>
    <name evidence="3" type="ORF">DEBURN_LOCUS3078</name>
</gene>
<dbReference type="Proteomes" id="UP000789706">
    <property type="component" value="Unassembled WGS sequence"/>
</dbReference>
<feature type="transmembrane region" description="Helical" evidence="2">
    <location>
        <begin position="190"/>
        <end position="209"/>
    </location>
</feature>
<keyword evidence="2" id="KW-1133">Transmembrane helix</keyword>
<evidence type="ECO:0000313" key="4">
    <source>
        <dbReference type="Proteomes" id="UP000789706"/>
    </source>
</evidence>
<evidence type="ECO:0000256" key="2">
    <source>
        <dbReference type="SAM" id="Phobius"/>
    </source>
</evidence>
<feature type="transmembrane region" description="Helical" evidence="2">
    <location>
        <begin position="158"/>
        <end position="184"/>
    </location>
</feature>
<feature type="region of interest" description="Disordered" evidence="1">
    <location>
        <begin position="752"/>
        <end position="782"/>
    </location>
</feature>